<dbReference type="InterPro" id="IPR047296">
    <property type="entry name" value="GIY-YIG_UvrC_Cho"/>
</dbReference>
<dbReference type="InterPro" id="IPR000305">
    <property type="entry name" value="GIY-YIG_endonuc"/>
</dbReference>
<feature type="domain" description="UVR" evidence="9">
    <location>
        <begin position="204"/>
        <end position="239"/>
    </location>
</feature>
<evidence type="ECO:0000313" key="13">
    <source>
        <dbReference type="Proteomes" id="UP000000496"/>
    </source>
</evidence>
<dbReference type="GO" id="GO:0009381">
    <property type="term" value="F:excinuclease ABC activity"/>
    <property type="evidence" value="ECO:0007669"/>
    <property type="project" value="UniProtKB-UniRule"/>
</dbReference>
<dbReference type="InterPro" id="IPR001943">
    <property type="entry name" value="UVR_dom"/>
</dbReference>
<evidence type="ECO:0000259" key="9">
    <source>
        <dbReference type="PROSITE" id="PS50151"/>
    </source>
</evidence>
<evidence type="ECO:0000256" key="4">
    <source>
        <dbReference type="ARBA" id="ARBA00022881"/>
    </source>
</evidence>
<dbReference type="HOGENOM" id="CLU_014841_3_2_0"/>
<keyword evidence="4 7" id="KW-0267">Excision nuclease</keyword>
<dbReference type="SUPFAM" id="SSF82771">
    <property type="entry name" value="GIY-YIG endonuclease"/>
    <property type="match status" value="1"/>
</dbReference>
<dbReference type="OrthoDB" id="9804933at2"/>
<proteinExistence type="inferred from homology"/>
<dbReference type="PROSITE" id="PS50165">
    <property type="entry name" value="UVRC"/>
    <property type="match status" value="1"/>
</dbReference>
<dbReference type="InterPro" id="IPR003583">
    <property type="entry name" value="Hlx-hairpin-Hlx_DNA-bd_motif"/>
</dbReference>
<protein>
    <recommendedName>
        <fullName evidence="7">UvrABC system protein C</fullName>
        <shortName evidence="7">Protein UvrC</shortName>
    </recommendedName>
    <alternativeName>
        <fullName evidence="7">Excinuclease ABC subunit C</fullName>
    </alternativeName>
</protein>
<dbReference type="HAMAP" id="MF_00203">
    <property type="entry name" value="UvrC"/>
    <property type="match status" value="1"/>
</dbReference>
<dbReference type="Gene3D" id="3.40.1440.10">
    <property type="entry name" value="GIY-YIG endonuclease"/>
    <property type="match status" value="1"/>
</dbReference>
<keyword evidence="2 7" id="KW-0227">DNA damage</keyword>
<evidence type="ECO:0000256" key="6">
    <source>
        <dbReference type="ARBA" id="ARBA00023236"/>
    </source>
</evidence>
<dbReference type="PANTHER" id="PTHR30562">
    <property type="entry name" value="UVRC/OXIDOREDUCTASE"/>
    <property type="match status" value="1"/>
</dbReference>
<dbReference type="InterPro" id="IPR038476">
    <property type="entry name" value="UvrC_RNase_H_dom_sf"/>
</dbReference>
<dbReference type="STRING" id="331113.SNE_A18280"/>
<dbReference type="eggNOG" id="COG0322">
    <property type="taxonomic scope" value="Bacteria"/>
</dbReference>
<dbReference type="PROSITE" id="PS50164">
    <property type="entry name" value="GIY_YIG"/>
    <property type="match status" value="1"/>
</dbReference>
<comment type="subcellular location">
    <subcellularLocation>
        <location evidence="7">Cytoplasm</location>
    </subcellularLocation>
</comment>
<keyword evidence="3 7" id="KW-0228">DNA excision</keyword>
<dbReference type="Proteomes" id="UP000000496">
    <property type="component" value="Chromosome gsn.131"/>
</dbReference>
<dbReference type="GO" id="GO:0005737">
    <property type="term" value="C:cytoplasm"/>
    <property type="evidence" value="ECO:0007669"/>
    <property type="project" value="UniProtKB-SubCell"/>
</dbReference>
<accession>F8L367</accession>
<dbReference type="PROSITE" id="PS50151">
    <property type="entry name" value="UVR"/>
    <property type="match status" value="1"/>
</dbReference>
<dbReference type="Gene3D" id="1.10.150.20">
    <property type="entry name" value="5' to 3' exonuclease, C-terminal subdomain"/>
    <property type="match status" value="1"/>
</dbReference>
<dbReference type="CDD" id="cd10434">
    <property type="entry name" value="GIY-YIG_UvrC_Cho"/>
    <property type="match status" value="1"/>
</dbReference>
<dbReference type="SMART" id="SM00278">
    <property type="entry name" value="HhH1"/>
    <property type="match status" value="2"/>
</dbReference>
<keyword evidence="5 7" id="KW-0234">DNA repair</keyword>
<evidence type="ECO:0000256" key="5">
    <source>
        <dbReference type="ARBA" id="ARBA00023204"/>
    </source>
</evidence>
<comment type="subunit">
    <text evidence="7">Interacts with UvrB in an incision complex.</text>
</comment>
<sequence>MSFDMSNLENIPQEPGVYLMKNRKQNILYIGKAKNLKKRLKQYFLPGRDGRMMVPFLTSQVETIETIITFSEKEALLLENNLIKRHQPKYNVLLKDDKTFISLTINHRHKWPMIRLTRYKGKPQAGRLHFGPYTSAYAARQTLDLMQRIFQLRQCSDRELSSRTRPCLLHDIKRCLAPCVGKCSKEDYDQEVERAISFLKGNDKEVLKALQEEMEKASDALEFERAGALYKTMQQIQHVTNSQQSIVHSTGKDCDVFALYHEGKHHLISQLICREGRLIGAEQFPFTELASTDEEIWETFLLQHYKDQTKPPSEILLPLALMHQTLIEEILSEESGRKVKLLHPKMGEKAQLVQLAEKNAKTLFHQEQKNQSAIEEMLLDLEETCELTQCPLTIECFDTSNIAGTDFVACMVGFTNGERDKKRTRLFKIKGVEKSDDYGALRETLARHFSKAKEKGELPDLALIDGGKGQLNVALEVFKELEIASVDVISLAKEEGRHDKGLNFEKIFIPHKKDPIFLSPRSSTLFILQKIRDEAHRVAITFHRKRRQKRTLQSALDQVPGIGPVKRTRLLKHFGSVKKIKEAPDKELLKVQGITQKEITALRKHL</sequence>
<feature type="coiled-coil region" evidence="8">
    <location>
        <begin position="200"/>
        <end position="227"/>
    </location>
</feature>
<dbReference type="Pfam" id="PF02151">
    <property type="entry name" value="UVR"/>
    <property type="match status" value="1"/>
</dbReference>
<dbReference type="GO" id="GO:0003677">
    <property type="term" value="F:DNA binding"/>
    <property type="evidence" value="ECO:0007669"/>
    <property type="project" value="UniProtKB-UniRule"/>
</dbReference>
<dbReference type="InterPro" id="IPR004791">
    <property type="entry name" value="UvrC"/>
</dbReference>
<dbReference type="Pfam" id="PF01541">
    <property type="entry name" value="GIY-YIG"/>
    <property type="match status" value="1"/>
</dbReference>
<comment type="function">
    <text evidence="7">The UvrABC repair system catalyzes the recognition and processing of DNA lesions. UvrC both incises the 5' and 3' sides of the lesion. The N-terminal half is responsible for the 3' incision and the C-terminal half is responsible for the 5' incision.</text>
</comment>
<dbReference type="AlphaFoldDB" id="F8L367"/>
<evidence type="ECO:0000256" key="1">
    <source>
        <dbReference type="ARBA" id="ARBA00022490"/>
    </source>
</evidence>
<evidence type="ECO:0000259" key="11">
    <source>
        <dbReference type="PROSITE" id="PS50165"/>
    </source>
</evidence>
<dbReference type="FunFam" id="3.40.1440.10:FF:000001">
    <property type="entry name" value="UvrABC system protein C"/>
    <property type="match status" value="1"/>
</dbReference>
<comment type="similarity">
    <text evidence="7">Belongs to the UvrC family.</text>
</comment>
<reference evidence="12 13" key="1">
    <citation type="journal article" date="2011" name="Mol. Biol. Evol.">
        <title>Unity in variety--the pan-genome of the Chlamydiae.</title>
        <authorList>
            <person name="Collingro A."/>
            <person name="Tischler P."/>
            <person name="Weinmaier T."/>
            <person name="Penz T."/>
            <person name="Heinz E."/>
            <person name="Brunham R.C."/>
            <person name="Read T.D."/>
            <person name="Bavoil P.M."/>
            <person name="Sachse K."/>
            <person name="Kahane S."/>
            <person name="Friedman M.G."/>
            <person name="Rattei T."/>
            <person name="Myers G.S."/>
            <person name="Horn M."/>
        </authorList>
    </citation>
    <scope>NUCLEOTIDE SEQUENCE [LARGE SCALE GENOMIC DNA]</scope>
    <source>
        <strain evidence="13">ATCC VR-1471 / Z</strain>
    </source>
</reference>
<dbReference type="InterPro" id="IPR035901">
    <property type="entry name" value="GIY-YIG_endonuc_sf"/>
</dbReference>
<keyword evidence="8" id="KW-0175">Coiled coil</keyword>
<dbReference type="NCBIfam" id="TIGR00194">
    <property type="entry name" value="uvrC"/>
    <property type="match status" value="1"/>
</dbReference>
<evidence type="ECO:0000313" key="12">
    <source>
        <dbReference type="EMBL" id="CCB89705.1"/>
    </source>
</evidence>
<dbReference type="GO" id="GO:0009380">
    <property type="term" value="C:excinuclease repair complex"/>
    <property type="evidence" value="ECO:0007669"/>
    <property type="project" value="InterPro"/>
</dbReference>
<dbReference type="InterPro" id="IPR001162">
    <property type="entry name" value="UvrC_RNase_H_dom"/>
</dbReference>
<dbReference type="Pfam" id="PF22920">
    <property type="entry name" value="UvrC_RNaseH"/>
    <property type="match status" value="1"/>
</dbReference>
<dbReference type="PANTHER" id="PTHR30562:SF1">
    <property type="entry name" value="UVRABC SYSTEM PROTEIN C"/>
    <property type="match status" value="1"/>
</dbReference>
<dbReference type="EMBL" id="FR872582">
    <property type="protein sequence ID" value="CCB89705.1"/>
    <property type="molecule type" value="Genomic_DNA"/>
</dbReference>
<dbReference type="Pfam" id="PF08459">
    <property type="entry name" value="UvrC_RNaseH_dom"/>
    <property type="match status" value="1"/>
</dbReference>
<evidence type="ECO:0000256" key="2">
    <source>
        <dbReference type="ARBA" id="ARBA00022763"/>
    </source>
</evidence>
<keyword evidence="6 7" id="KW-0742">SOS response</keyword>
<name>F8L367_SIMNZ</name>
<feature type="domain" description="GIY-YIG" evidence="10">
    <location>
        <begin position="13"/>
        <end position="92"/>
    </location>
</feature>
<organism evidence="12 13">
    <name type="scientific">Simkania negevensis (strain ATCC VR-1471 / DSM 27360 / Z)</name>
    <dbReference type="NCBI Taxonomy" id="331113"/>
    <lineage>
        <taxon>Bacteria</taxon>
        <taxon>Pseudomonadati</taxon>
        <taxon>Chlamydiota</taxon>
        <taxon>Chlamydiia</taxon>
        <taxon>Parachlamydiales</taxon>
        <taxon>Simkaniaceae</taxon>
        <taxon>Simkania</taxon>
    </lineage>
</organism>
<evidence type="ECO:0000256" key="3">
    <source>
        <dbReference type="ARBA" id="ARBA00022769"/>
    </source>
</evidence>
<keyword evidence="1 7" id="KW-0963">Cytoplasm</keyword>
<dbReference type="InterPro" id="IPR050066">
    <property type="entry name" value="UvrABC_protein_C"/>
</dbReference>
<dbReference type="GO" id="GO:0006289">
    <property type="term" value="P:nucleotide-excision repair"/>
    <property type="evidence" value="ECO:0007669"/>
    <property type="project" value="UniProtKB-UniRule"/>
</dbReference>
<dbReference type="SMART" id="SM00465">
    <property type="entry name" value="GIYc"/>
    <property type="match status" value="1"/>
</dbReference>
<dbReference type="Pfam" id="PF14520">
    <property type="entry name" value="HHH_5"/>
    <property type="match status" value="1"/>
</dbReference>
<dbReference type="GO" id="GO:0009432">
    <property type="term" value="P:SOS response"/>
    <property type="evidence" value="ECO:0007669"/>
    <property type="project" value="UniProtKB-UniRule"/>
</dbReference>
<dbReference type="InterPro" id="IPR010994">
    <property type="entry name" value="RuvA_2-like"/>
</dbReference>
<evidence type="ECO:0000259" key="10">
    <source>
        <dbReference type="PROSITE" id="PS50164"/>
    </source>
</evidence>
<dbReference type="SUPFAM" id="SSF47781">
    <property type="entry name" value="RuvA domain 2-like"/>
    <property type="match status" value="1"/>
</dbReference>
<feature type="domain" description="UvrC family homology region profile" evidence="11">
    <location>
        <begin position="274"/>
        <end position="478"/>
    </location>
</feature>
<evidence type="ECO:0000256" key="7">
    <source>
        <dbReference type="HAMAP-Rule" id="MF_00203"/>
    </source>
</evidence>
<gene>
    <name evidence="7 12" type="primary">uvrC</name>
    <name evidence="12" type="ordered locus">SNE_A18280</name>
</gene>
<dbReference type="RefSeq" id="WP_013944171.1">
    <property type="nucleotide sequence ID" value="NC_015713.1"/>
</dbReference>
<dbReference type="InterPro" id="IPR036876">
    <property type="entry name" value="UVR_dom_sf"/>
</dbReference>
<keyword evidence="13" id="KW-1185">Reference proteome</keyword>
<dbReference type="KEGG" id="sng:SNE_A18280"/>
<dbReference type="Gene3D" id="3.30.420.340">
    <property type="entry name" value="UvrC, RNAse H endonuclease domain"/>
    <property type="match status" value="1"/>
</dbReference>
<dbReference type="SUPFAM" id="SSF46600">
    <property type="entry name" value="C-terminal UvrC-binding domain of UvrB"/>
    <property type="match status" value="1"/>
</dbReference>
<evidence type="ECO:0000256" key="8">
    <source>
        <dbReference type="SAM" id="Coils"/>
    </source>
</evidence>